<protein>
    <submittedName>
        <fullName evidence="1">Uncharacterized protein</fullName>
    </submittedName>
</protein>
<gene>
    <name evidence="1" type="ORF">DPMN_075839</name>
</gene>
<proteinExistence type="predicted"/>
<comment type="caution">
    <text evidence="1">The sequence shown here is derived from an EMBL/GenBank/DDBJ whole genome shotgun (WGS) entry which is preliminary data.</text>
</comment>
<dbReference type="AlphaFoldDB" id="A0A9D3YMH7"/>
<organism evidence="1 2">
    <name type="scientific">Dreissena polymorpha</name>
    <name type="common">Zebra mussel</name>
    <name type="synonym">Mytilus polymorpha</name>
    <dbReference type="NCBI Taxonomy" id="45954"/>
    <lineage>
        <taxon>Eukaryota</taxon>
        <taxon>Metazoa</taxon>
        <taxon>Spiralia</taxon>
        <taxon>Lophotrochozoa</taxon>
        <taxon>Mollusca</taxon>
        <taxon>Bivalvia</taxon>
        <taxon>Autobranchia</taxon>
        <taxon>Heteroconchia</taxon>
        <taxon>Euheterodonta</taxon>
        <taxon>Imparidentia</taxon>
        <taxon>Neoheterodontei</taxon>
        <taxon>Myida</taxon>
        <taxon>Dreissenoidea</taxon>
        <taxon>Dreissenidae</taxon>
        <taxon>Dreissena</taxon>
    </lineage>
</organism>
<sequence>MHMPRIMTLHRYIDRDLQMTPIDFQVTRSKVKVTVTKVVFTQWLPVQRTAHMGGMHLFQCGNRVLKAFANSLDPDETPQNVATPKEVPHILACAELTGYYFTDKPVQNSQGSTSHILACAELPGYYLTDKPNSQAIASQISLCRTPMVVPHRLACAELPG</sequence>
<name>A0A9D3YMH7_DREPO</name>
<dbReference type="Proteomes" id="UP000828390">
    <property type="component" value="Unassembled WGS sequence"/>
</dbReference>
<keyword evidence="2" id="KW-1185">Reference proteome</keyword>
<reference evidence="1" key="1">
    <citation type="journal article" date="2019" name="bioRxiv">
        <title>The Genome of the Zebra Mussel, Dreissena polymorpha: A Resource for Invasive Species Research.</title>
        <authorList>
            <person name="McCartney M.A."/>
            <person name="Auch B."/>
            <person name="Kono T."/>
            <person name="Mallez S."/>
            <person name="Zhang Y."/>
            <person name="Obille A."/>
            <person name="Becker A."/>
            <person name="Abrahante J.E."/>
            <person name="Garbe J."/>
            <person name="Badalamenti J.P."/>
            <person name="Herman A."/>
            <person name="Mangelson H."/>
            <person name="Liachko I."/>
            <person name="Sullivan S."/>
            <person name="Sone E.D."/>
            <person name="Koren S."/>
            <person name="Silverstein K.A.T."/>
            <person name="Beckman K.B."/>
            <person name="Gohl D.M."/>
        </authorList>
    </citation>
    <scope>NUCLEOTIDE SEQUENCE</scope>
    <source>
        <strain evidence="1">Duluth1</strain>
        <tissue evidence="1">Whole animal</tissue>
    </source>
</reference>
<dbReference type="EMBL" id="JAIWYP010000015">
    <property type="protein sequence ID" value="KAH3700858.1"/>
    <property type="molecule type" value="Genomic_DNA"/>
</dbReference>
<evidence type="ECO:0000313" key="1">
    <source>
        <dbReference type="EMBL" id="KAH3700858.1"/>
    </source>
</evidence>
<accession>A0A9D3YMH7</accession>
<reference evidence="1" key="2">
    <citation type="submission" date="2020-11" db="EMBL/GenBank/DDBJ databases">
        <authorList>
            <person name="McCartney M.A."/>
            <person name="Auch B."/>
            <person name="Kono T."/>
            <person name="Mallez S."/>
            <person name="Becker A."/>
            <person name="Gohl D.M."/>
            <person name="Silverstein K.A.T."/>
            <person name="Koren S."/>
            <person name="Bechman K.B."/>
            <person name="Herman A."/>
            <person name="Abrahante J.E."/>
            <person name="Garbe J."/>
        </authorList>
    </citation>
    <scope>NUCLEOTIDE SEQUENCE</scope>
    <source>
        <strain evidence="1">Duluth1</strain>
        <tissue evidence="1">Whole animal</tissue>
    </source>
</reference>
<evidence type="ECO:0000313" key="2">
    <source>
        <dbReference type="Proteomes" id="UP000828390"/>
    </source>
</evidence>